<feature type="binding site" evidence="5">
    <location>
        <position position="162"/>
    </location>
    <ligand>
        <name>S-adenosyl-L-methionine</name>
        <dbReference type="ChEBI" id="CHEBI:59789"/>
    </ligand>
</feature>
<dbReference type="PANTHER" id="PTHR18895">
    <property type="entry name" value="HEMK METHYLTRANSFERASE"/>
    <property type="match status" value="1"/>
</dbReference>
<evidence type="ECO:0000256" key="4">
    <source>
        <dbReference type="ARBA" id="ARBA00048391"/>
    </source>
</evidence>
<comment type="caution">
    <text evidence="8">The sequence shown here is derived from an EMBL/GenBank/DDBJ whole genome shotgun (WGS) entry which is preliminary data.</text>
</comment>
<evidence type="ECO:0000256" key="2">
    <source>
        <dbReference type="ARBA" id="ARBA00022679"/>
    </source>
</evidence>
<sequence>MPRRFGRLGYAAAMPDWNVTDALAYARSQVAGASDTPHSDAAELVSRLLVVERGTLALEPARELSDGERAMLIAWCARRAGGEPVAYITGRAAFRSLDLAVSPSVLIPRPETEGLVEAVLQLLRSERDRWPRPRVADLGTGSGAIALAIAAEWPQAIVTATEWSDAALATAMRNAAELGLSSRVRFVAGEWFGALDADERFDLIVSNPPYIAESERDRLPPDVRDHEPAMALFSGADGLDALREIIDDAPRHLVTAGALALELDESRAQEVLAWFEGAHDWSGARVVADLAGRPRVLIARRERGPAIAPAQWGEQR</sequence>
<gene>
    <name evidence="5 8" type="primary">prmC</name>
    <name evidence="8" type="ORF">HOP12_10385</name>
</gene>
<dbReference type="Pfam" id="PF05175">
    <property type="entry name" value="MTS"/>
    <property type="match status" value="1"/>
</dbReference>
<proteinExistence type="inferred from homology"/>
<organism evidence="8 9">
    <name type="scientific">Eiseniibacteriota bacterium</name>
    <dbReference type="NCBI Taxonomy" id="2212470"/>
    <lineage>
        <taxon>Bacteria</taxon>
        <taxon>Candidatus Eiseniibacteriota</taxon>
    </lineage>
</organism>
<dbReference type="CDD" id="cd02440">
    <property type="entry name" value="AdoMet_MTases"/>
    <property type="match status" value="1"/>
</dbReference>
<dbReference type="Gene3D" id="3.40.50.150">
    <property type="entry name" value="Vaccinia Virus protein VP39"/>
    <property type="match status" value="1"/>
</dbReference>
<dbReference type="GO" id="GO:0102559">
    <property type="term" value="F:peptide chain release factor N(5)-glutamine methyltransferase activity"/>
    <property type="evidence" value="ECO:0007669"/>
    <property type="project" value="UniProtKB-EC"/>
</dbReference>
<accession>A0A849SRB6</accession>
<dbReference type="GO" id="GO:0032259">
    <property type="term" value="P:methylation"/>
    <property type="evidence" value="ECO:0007669"/>
    <property type="project" value="UniProtKB-KW"/>
</dbReference>
<dbReference type="EMBL" id="JABFRW010000131">
    <property type="protein sequence ID" value="NOT34565.1"/>
    <property type="molecule type" value="Genomic_DNA"/>
</dbReference>
<dbReference type="InterPro" id="IPR040758">
    <property type="entry name" value="PrmC_N"/>
</dbReference>
<dbReference type="InterPro" id="IPR029063">
    <property type="entry name" value="SAM-dependent_MTases_sf"/>
</dbReference>
<keyword evidence="3 5" id="KW-0949">S-adenosyl-L-methionine</keyword>
<name>A0A849SRB6_UNCEI</name>
<evidence type="ECO:0000256" key="3">
    <source>
        <dbReference type="ARBA" id="ARBA00022691"/>
    </source>
</evidence>
<keyword evidence="1 5" id="KW-0489">Methyltransferase</keyword>
<comment type="similarity">
    <text evidence="5">Belongs to the protein N5-glutamine methyltransferase family. PrmC subfamily.</text>
</comment>
<dbReference type="Pfam" id="PF17827">
    <property type="entry name" value="PrmC_N"/>
    <property type="match status" value="1"/>
</dbReference>
<dbReference type="InterPro" id="IPR050320">
    <property type="entry name" value="N5-glutamine_MTase"/>
</dbReference>
<protein>
    <recommendedName>
        <fullName evidence="5">Release factor glutamine methyltransferase</fullName>
        <shortName evidence="5">RF MTase</shortName>
        <ecNumber evidence="5">2.1.1.297</ecNumber>
    </recommendedName>
    <alternativeName>
        <fullName evidence="5">N5-glutamine methyltransferase PrmC</fullName>
    </alternativeName>
    <alternativeName>
        <fullName evidence="5">Protein-(glutamine-N5) MTase PrmC</fullName>
    </alternativeName>
    <alternativeName>
        <fullName evidence="5">Protein-glutamine N-methyltransferase PrmC</fullName>
    </alternativeName>
</protein>
<comment type="function">
    <text evidence="5">Methylates the class 1 translation termination release factors RF1/PrfA and RF2/PrfB on the glutamine residue of the universally conserved GGQ motif.</text>
</comment>
<evidence type="ECO:0000313" key="8">
    <source>
        <dbReference type="EMBL" id="NOT34565.1"/>
    </source>
</evidence>
<dbReference type="PROSITE" id="PS00092">
    <property type="entry name" value="N6_MTASE"/>
    <property type="match status" value="1"/>
</dbReference>
<reference evidence="8 9" key="1">
    <citation type="submission" date="2020-04" db="EMBL/GenBank/DDBJ databases">
        <title>Metagenomic profiling of ammonia- and methane-oxidizing microorganisms in a Dutch drinking water treatment plant.</title>
        <authorList>
            <person name="Poghosyan L."/>
            <person name="Leucker S."/>
        </authorList>
    </citation>
    <scope>NUCLEOTIDE SEQUENCE [LARGE SCALE GENOMIC DNA]</scope>
    <source>
        <strain evidence="8">S-RSF-IL-03</strain>
    </source>
</reference>
<dbReference type="Gene3D" id="1.10.8.10">
    <property type="entry name" value="DNA helicase RuvA subunit, C-terminal domain"/>
    <property type="match status" value="1"/>
</dbReference>
<dbReference type="PANTHER" id="PTHR18895:SF74">
    <property type="entry name" value="MTRF1L RELEASE FACTOR GLUTAMINE METHYLTRANSFERASE"/>
    <property type="match status" value="1"/>
</dbReference>
<dbReference type="InterPro" id="IPR007848">
    <property type="entry name" value="Small_mtfrase_dom"/>
</dbReference>
<evidence type="ECO:0000256" key="1">
    <source>
        <dbReference type="ARBA" id="ARBA00022603"/>
    </source>
</evidence>
<feature type="domain" description="Release factor glutamine methyltransferase N-terminal" evidence="7">
    <location>
        <begin position="21"/>
        <end position="90"/>
    </location>
</feature>
<comment type="catalytic activity">
    <reaction evidence="4 5">
        <text>L-glutaminyl-[peptide chain release factor] + S-adenosyl-L-methionine = N(5)-methyl-L-glutaminyl-[peptide chain release factor] + S-adenosyl-L-homocysteine + H(+)</text>
        <dbReference type="Rhea" id="RHEA:42896"/>
        <dbReference type="Rhea" id="RHEA-COMP:10271"/>
        <dbReference type="Rhea" id="RHEA-COMP:10272"/>
        <dbReference type="ChEBI" id="CHEBI:15378"/>
        <dbReference type="ChEBI" id="CHEBI:30011"/>
        <dbReference type="ChEBI" id="CHEBI:57856"/>
        <dbReference type="ChEBI" id="CHEBI:59789"/>
        <dbReference type="ChEBI" id="CHEBI:61891"/>
        <dbReference type="EC" id="2.1.1.297"/>
    </reaction>
</comment>
<dbReference type="AlphaFoldDB" id="A0A849SRB6"/>
<dbReference type="GO" id="GO:0003676">
    <property type="term" value="F:nucleic acid binding"/>
    <property type="evidence" value="ECO:0007669"/>
    <property type="project" value="InterPro"/>
</dbReference>
<evidence type="ECO:0000259" key="7">
    <source>
        <dbReference type="Pfam" id="PF17827"/>
    </source>
</evidence>
<feature type="binding site" evidence="5">
    <location>
        <begin position="207"/>
        <end position="210"/>
    </location>
    <ligand>
        <name>substrate</name>
    </ligand>
</feature>
<feature type="binding site" evidence="5">
    <location>
        <begin position="139"/>
        <end position="143"/>
    </location>
    <ligand>
        <name>S-adenosyl-L-methionine</name>
        <dbReference type="ChEBI" id="CHEBI:59789"/>
    </ligand>
</feature>
<feature type="binding site" evidence="5">
    <location>
        <position position="191"/>
    </location>
    <ligand>
        <name>S-adenosyl-L-methionine</name>
        <dbReference type="ChEBI" id="CHEBI:59789"/>
    </ligand>
</feature>
<evidence type="ECO:0000313" key="9">
    <source>
        <dbReference type="Proteomes" id="UP000580839"/>
    </source>
</evidence>
<dbReference type="InterPro" id="IPR019874">
    <property type="entry name" value="RF_methyltr_PrmC"/>
</dbReference>
<dbReference type="EC" id="2.1.1.297" evidence="5"/>
<feature type="domain" description="Methyltransferase small" evidence="6">
    <location>
        <begin position="131"/>
        <end position="215"/>
    </location>
</feature>
<dbReference type="NCBIfam" id="TIGR03534">
    <property type="entry name" value="RF_mod_PrmC"/>
    <property type="match status" value="1"/>
</dbReference>
<dbReference type="NCBIfam" id="TIGR00536">
    <property type="entry name" value="hemK_fam"/>
    <property type="match status" value="1"/>
</dbReference>
<evidence type="ECO:0000256" key="5">
    <source>
        <dbReference type="HAMAP-Rule" id="MF_02126"/>
    </source>
</evidence>
<dbReference type="Proteomes" id="UP000580839">
    <property type="component" value="Unassembled WGS sequence"/>
</dbReference>
<dbReference type="SUPFAM" id="SSF53335">
    <property type="entry name" value="S-adenosyl-L-methionine-dependent methyltransferases"/>
    <property type="match status" value="1"/>
</dbReference>
<keyword evidence="2 5" id="KW-0808">Transferase</keyword>
<dbReference type="HAMAP" id="MF_02126">
    <property type="entry name" value="RF_methyltr_PrmC"/>
    <property type="match status" value="1"/>
</dbReference>
<evidence type="ECO:0000259" key="6">
    <source>
        <dbReference type="Pfam" id="PF05175"/>
    </source>
</evidence>
<dbReference type="InterPro" id="IPR002052">
    <property type="entry name" value="DNA_methylase_N6_adenine_CS"/>
</dbReference>
<dbReference type="InterPro" id="IPR004556">
    <property type="entry name" value="HemK-like"/>
</dbReference>
<feature type="binding site" evidence="5">
    <location>
        <position position="207"/>
    </location>
    <ligand>
        <name>S-adenosyl-L-methionine</name>
        <dbReference type="ChEBI" id="CHEBI:59789"/>
    </ligand>
</feature>